<dbReference type="Proteomes" id="UP000295301">
    <property type="component" value="Unassembled WGS sequence"/>
</dbReference>
<comment type="subcellular location">
    <subcellularLocation>
        <location evidence="1">Membrane</location>
    </subcellularLocation>
</comment>
<organism evidence="6 7">
    <name type="scientific">Antarcticimicrobium luteum</name>
    <dbReference type="NCBI Taxonomy" id="2547397"/>
    <lineage>
        <taxon>Bacteria</taxon>
        <taxon>Pseudomonadati</taxon>
        <taxon>Pseudomonadota</taxon>
        <taxon>Alphaproteobacteria</taxon>
        <taxon>Rhodobacterales</taxon>
        <taxon>Paracoccaceae</taxon>
        <taxon>Antarcticimicrobium</taxon>
    </lineage>
</organism>
<feature type="transmembrane region" description="Helical" evidence="5">
    <location>
        <begin position="83"/>
        <end position="116"/>
    </location>
</feature>
<reference evidence="6 7" key="1">
    <citation type="submission" date="2019-03" db="EMBL/GenBank/DDBJ databases">
        <title>Ruegeria lutea sp. nov., a novel strain, isolated from marine sediment, the Masan Bay, South Korea.</title>
        <authorList>
            <person name="Kim J."/>
            <person name="Kim D.-Y."/>
            <person name="Lee S.-S."/>
        </authorList>
    </citation>
    <scope>NUCLEOTIDE SEQUENCE [LARGE SCALE GENOMIC DNA]</scope>
    <source>
        <strain evidence="6 7">318-1</strain>
    </source>
</reference>
<gene>
    <name evidence="6" type="ORF">E1832_20315</name>
</gene>
<keyword evidence="4 5" id="KW-0472">Membrane</keyword>
<dbReference type="SUPFAM" id="SSF161084">
    <property type="entry name" value="MAPEG domain-like"/>
    <property type="match status" value="1"/>
</dbReference>
<proteinExistence type="predicted"/>
<keyword evidence="3 5" id="KW-1133">Transmembrane helix</keyword>
<dbReference type="AlphaFoldDB" id="A0A4R5UQT2"/>
<dbReference type="EMBL" id="SMUV01000074">
    <property type="protein sequence ID" value="TDK41424.1"/>
    <property type="molecule type" value="Genomic_DNA"/>
</dbReference>
<evidence type="ECO:0000256" key="4">
    <source>
        <dbReference type="ARBA" id="ARBA00023136"/>
    </source>
</evidence>
<evidence type="ECO:0000256" key="1">
    <source>
        <dbReference type="ARBA" id="ARBA00004370"/>
    </source>
</evidence>
<evidence type="ECO:0000256" key="2">
    <source>
        <dbReference type="ARBA" id="ARBA00022692"/>
    </source>
</evidence>
<comment type="caution">
    <text evidence="6">The sequence shown here is derived from an EMBL/GenBank/DDBJ whole genome shotgun (WGS) entry which is preliminary data.</text>
</comment>
<name>A0A4R5UQT2_9RHOB</name>
<protein>
    <submittedName>
        <fullName evidence="6">MAPEG family protein</fullName>
    </submittedName>
</protein>
<dbReference type="Gene3D" id="1.20.120.550">
    <property type="entry name" value="Membrane associated eicosanoid/glutathione metabolism-like domain"/>
    <property type="match status" value="1"/>
</dbReference>
<evidence type="ECO:0000313" key="6">
    <source>
        <dbReference type="EMBL" id="TDK41424.1"/>
    </source>
</evidence>
<dbReference type="OrthoDB" id="582367at2"/>
<dbReference type="InterPro" id="IPR001129">
    <property type="entry name" value="Membr-assoc_MAPEG"/>
</dbReference>
<evidence type="ECO:0000256" key="3">
    <source>
        <dbReference type="ARBA" id="ARBA00022989"/>
    </source>
</evidence>
<evidence type="ECO:0000313" key="7">
    <source>
        <dbReference type="Proteomes" id="UP000295301"/>
    </source>
</evidence>
<dbReference type="Pfam" id="PF01124">
    <property type="entry name" value="MAPEG"/>
    <property type="match status" value="1"/>
</dbReference>
<dbReference type="InterPro" id="IPR023352">
    <property type="entry name" value="MAPEG-like_dom_sf"/>
</dbReference>
<feature type="transmembrane region" description="Helical" evidence="5">
    <location>
        <begin position="128"/>
        <end position="147"/>
    </location>
</feature>
<keyword evidence="7" id="KW-1185">Reference proteome</keyword>
<sequence>MAAGAFWALAVLSAPALMGVPYLPAPVALPAAFLAPGLVLAAMIGRLAARRFFDDALIDGAEPAPGSAADIDQRVLRNTLEQLALALALWPFAALTLGGAVAIALGLSFALMRILFWIGYHLSPPLRGLGFAGTFYPTVLAGLWALVSWAV</sequence>
<dbReference type="GO" id="GO:0016020">
    <property type="term" value="C:membrane"/>
    <property type="evidence" value="ECO:0007669"/>
    <property type="project" value="UniProtKB-SubCell"/>
</dbReference>
<evidence type="ECO:0000256" key="5">
    <source>
        <dbReference type="SAM" id="Phobius"/>
    </source>
</evidence>
<accession>A0A4R5UQT2</accession>
<feature type="transmembrane region" description="Helical" evidence="5">
    <location>
        <begin position="29"/>
        <end position="49"/>
    </location>
</feature>
<keyword evidence="2 5" id="KW-0812">Transmembrane</keyword>